<dbReference type="PROSITE" id="PS51725">
    <property type="entry name" value="ABM"/>
    <property type="match status" value="1"/>
</dbReference>
<proteinExistence type="predicted"/>
<dbReference type="OrthoDB" id="6883197at2"/>
<evidence type="ECO:0000313" key="2">
    <source>
        <dbReference type="EMBL" id="SNR91537.1"/>
    </source>
</evidence>
<keyword evidence="2" id="KW-0560">Oxidoreductase</keyword>
<dbReference type="RefSeq" id="WP_042123096.1">
    <property type="nucleotide sequence ID" value="NZ_FZOL01000001.1"/>
</dbReference>
<dbReference type="EMBL" id="FZOL01000001">
    <property type="protein sequence ID" value="SNR91537.1"/>
    <property type="molecule type" value="Genomic_DNA"/>
</dbReference>
<dbReference type="Proteomes" id="UP000198407">
    <property type="component" value="Unassembled WGS sequence"/>
</dbReference>
<dbReference type="InterPro" id="IPR011008">
    <property type="entry name" value="Dimeric_a/b-barrel"/>
</dbReference>
<evidence type="ECO:0000313" key="3">
    <source>
        <dbReference type="Proteomes" id="UP000198407"/>
    </source>
</evidence>
<dbReference type="STRING" id="1215104.GCA_000730585_03858"/>
<accession>A0A239A7E0</accession>
<keyword evidence="3" id="KW-1185">Reference proteome</keyword>
<gene>
    <name evidence="2" type="ORF">SAMN05444352_101245</name>
</gene>
<organism evidence="2 3">
    <name type="scientific">Pseudomonas japonica</name>
    <dbReference type="NCBI Taxonomy" id="256466"/>
    <lineage>
        <taxon>Bacteria</taxon>
        <taxon>Pseudomonadati</taxon>
        <taxon>Pseudomonadota</taxon>
        <taxon>Gammaproteobacteria</taxon>
        <taxon>Pseudomonadales</taxon>
        <taxon>Pseudomonadaceae</taxon>
        <taxon>Pseudomonas</taxon>
    </lineage>
</organism>
<name>A0A239A7E0_9PSED</name>
<dbReference type="SUPFAM" id="SSF54909">
    <property type="entry name" value="Dimeric alpha+beta barrel"/>
    <property type="match status" value="1"/>
</dbReference>
<evidence type="ECO:0000259" key="1">
    <source>
        <dbReference type="PROSITE" id="PS51725"/>
    </source>
</evidence>
<feature type="domain" description="ABM" evidence="1">
    <location>
        <begin position="7"/>
        <end position="96"/>
    </location>
</feature>
<dbReference type="InterPro" id="IPR007138">
    <property type="entry name" value="ABM_dom"/>
</dbReference>
<protein>
    <submittedName>
        <fullName evidence="2">Quinol monooxygenase YgiN</fullName>
    </submittedName>
</protein>
<keyword evidence="2" id="KW-0503">Monooxygenase</keyword>
<dbReference type="Pfam" id="PF03992">
    <property type="entry name" value="ABM"/>
    <property type="match status" value="1"/>
</dbReference>
<sequence length="102" mass="11161">MTPSQPVSHLSFVRACAGRSAELGERLAQLLEPSRGTPGCLGFSLQRSTCDGDLWLLSSQWRDQAAMHGYFNSPNLRVFGELVQARVLESLDLHTFSAPGVE</sequence>
<dbReference type="AlphaFoldDB" id="A0A239A7E0"/>
<reference evidence="3" key="1">
    <citation type="submission" date="2017-06" db="EMBL/GenBank/DDBJ databases">
        <authorList>
            <person name="Varghese N."/>
            <person name="Submissions S."/>
        </authorList>
    </citation>
    <scope>NUCLEOTIDE SEQUENCE [LARGE SCALE GENOMIC DNA]</scope>
    <source>
        <strain evidence="3">DSM 22348</strain>
    </source>
</reference>
<dbReference type="GO" id="GO:0004497">
    <property type="term" value="F:monooxygenase activity"/>
    <property type="evidence" value="ECO:0007669"/>
    <property type="project" value="UniProtKB-KW"/>
</dbReference>
<dbReference type="Gene3D" id="3.30.70.100">
    <property type="match status" value="1"/>
</dbReference>